<dbReference type="SUPFAM" id="SSF52200">
    <property type="entry name" value="Toll/Interleukin receptor TIR domain"/>
    <property type="match status" value="1"/>
</dbReference>
<keyword evidence="3" id="KW-1185">Reference proteome</keyword>
<keyword evidence="2" id="KW-0675">Receptor</keyword>
<dbReference type="EMBL" id="JBHLWE010000001">
    <property type="protein sequence ID" value="MFC0339160.1"/>
    <property type="molecule type" value="Genomic_DNA"/>
</dbReference>
<evidence type="ECO:0000313" key="2">
    <source>
        <dbReference type="EMBL" id="MFC0339160.1"/>
    </source>
</evidence>
<organism evidence="2 3">
    <name type="scientific">Paracoccus niistensis</name>
    <dbReference type="NCBI Taxonomy" id="632935"/>
    <lineage>
        <taxon>Bacteria</taxon>
        <taxon>Pseudomonadati</taxon>
        <taxon>Pseudomonadota</taxon>
        <taxon>Alphaproteobacteria</taxon>
        <taxon>Rhodobacterales</taxon>
        <taxon>Paracoccaceae</taxon>
        <taxon>Paracoccus</taxon>
    </lineage>
</organism>
<dbReference type="Pfam" id="PF13676">
    <property type="entry name" value="TIR_2"/>
    <property type="match status" value="1"/>
</dbReference>
<reference evidence="2 3" key="1">
    <citation type="submission" date="2024-09" db="EMBL/GenBank/DDBJ databases">
        <authorList>
            <person name="Sun Q."/>
            <person name="Mori K."/>
        </authorList>
    </citation>
    <scope>NUCLEOTIDE SEQUENCE [LARGE SCALE GENOMIC DNA]</scope>
    <source>
        <strain evidence="2 3">KCTC 22789</strain>
    </source>
</reference>
<protein>
    <submittedName>
        <fullName evidence="2">Toll/interleukin-1 receptor domain-containing protein</fullName>
    </submittedName>
</protein>
<sequence>MAGPDVFISYARADTEVARRLSRTLAARDMVAWWDDRIELSAPWTDVLLNNLVSAASVLVLWSCNSVDREWVLREAEDARSRGKLLQLRLDSTPLPEPFASLQAASLPTWEENTHPRGIRQIVNEIATRAEKPLPFDEHQRVLQLRLSSKKVHQFIASKKHRDGYFPKLDGTLYADIWESLIGQSPIKLYDELRPGSRHHLDEDRYYELIEYLSDVAGEAAGTN</sequence>
<gene>
    <name evidence="2" type="ORF">ACFFII_00040</name>
</gene>
<accession>A0ABV6I118</accession>
<comment type="caution">
    <text evidence="2">The sequence shown here is derived from an EMBL/GenBank/DDBJ whole genome shotgun (WGS) entry which is preliminary data.</text>
</comment>
<name>A0ABV6I118_9RHOB</name>
<dbReference type="InterPro" id="IPR035897">
    <property type="entry name" value="Toll_tir_struct_dom_sf"/>
</dbReference>
<evidence type="ECO:0000313" key="3">
    <source>
        <dbReference type="Proteomes" id="UP001589799"/>
    </source>
</evidence>
<proteinExistence type="predicted"/>
<feature type="domain" description="TIR" evidence="1">
    <location>
        <begin position="6"/>
        <end position="120"/>
    </location>
</feature>
<dbReference type="InterPro" id="IPR000157">
    <property type="entry name" value="TIR_dom"/>
</dbReference>
<evidence type="ECO:0000259" key="1">
    <source>
        <dbReference type="Pfam" id="PF13676"/>
    </source>
</evidence>
<dbReference type="Gene3D" id="3.40.50.10140">
    <property type="entry name" value="Toll/interleukin-1 receptor homology (TIR) domain"/>
    <property type="match status" value="1"/>
</dbReference>
<dbReference type="Proteomes" id="UP001589799">
    <property type="component" value="Unassembled WGS sequence"/>
</dbReference>